<dbReference type="Pfam" id="PF07660">
    <property type="entry name" value="STN"/>
    <property type="match status" value="1"/>
</dbReference>
<reference evidence="14" key="1">
    <citation type="submission" date="2024-07" db="EMBL/GenBank/DDBJ databases">
        <title>Complete genome sequence of Prevotella sp. YM-2024 GTC17259.</title>
        <authorList>
            <person name="Hayashi M."/>
            <person name="Muto Y."/>
            <person name="Tanaka K."/>
            <person name="Niwa H."/>
        </authorList>
    </citation>
    <scope>NUCLEOTIDE SEQUENCE</scope>
    <source>
        <strain evidence="14">GTC17259</strain>
    </source>
</reference>
<dbReference type="GO" id="GO:0006826">
    <property type="term" value="P:iron ion transport"/>
    <property type="evidence" value="ECO:0007669"/>
    <property type="project" value="UniProtKB-KW"/>
</dbReference>
<dbReference type="InterPro" id="IPR023997">
    <property type="entry name" value="TonB-dep_OMP_SusC/RagA_CS"/>
</dbReference>
<evidence type="ECO:0000256" key="3">
    <source>
        <dbReference type="ARBA" id="ARBA00022452"/>
    </source>
</evidence>
<evidence type="ECO:0000256" key="7">
    <source>
        <dbReference type="ARBA" id="ARBA00023077"/>
    </source>
</evidence>
<dbReference type="NCBIfam" id="TIGR04056">
    <property type="entry name" value="OMP_RagA_SusC"/>
    <property type="match status" value="1"/>
</dbReference>
<sequence>MKLHYHSKALCTLLLLCSFNVSVWAKGQTVTMKVQHATLTQVFSIIEKQTSYRFSYRNADVDKHHNITLSKSNASVSELLDIVLANTGLSYKVLSDKSIVITGGAKSSTVGIQQTKTKLTGMVVDSKGEPIIGAAVMEEGTKNGVITDMDGNFSIEVSIGTPLVVSYIGFGKQELKASHNMRVTLNEESHGLDEVVVVGYGTMRKRDLTGAVASVKMNDTPVGTVSTISHALAGKAAGLQVSTISAQPGSGSTFRIRGAASVNAGNDPLIIIDGFPVNPANDSKMDVGKYNSGSSDNILASINPNDIESVEVLKDASSTAIYGARAGNGVIIVTTKKGKAGTPKVTYSATASFQQLAADYDMLNARQFMIESNRYAKEAWMKNNGIGVYGGRPESAATTPLRQYYTDEQIANPANDTDWFKEITRTGFQTQHNVSVNGGNENTKFMVSGNFFKQNGIIKNNGLTRYTGRINLEQRLSKYFNTGVNMTISRNNMDNVPLGAGQAENASIMVAAAQFSPLLPIKDDNGNYVLNTQAAFLPNPVSLLEITDKTTKERLLATAFLEYKPLKELTLKANFGIDRNYQKRKIYLPKTTLYGKKKDGQGDVAVYDKSDYLLELTANYTKSFGQHYLNALAGYSFQRFTDESVNAENSQFLTDGFLYNNLGAGAFPKPAVGTSASKDEMASFFGRLNYTYMDRYLVTATLRADGASNFAKNKRWGYFPSLALGWRFSEEDFMEPLKSVISNGKFRLSVGQTGNANIGNKAISYYQTGHNNEFGGVEAVGVYVSQLGNPDLKWETTTEWNVGLDLGFFDNRLNVTAEYFHKIVSDLLSTRSLMSFNEVSSIADNIGKTQSQGFELTVNTVNFNTEDFSWNTDFTFSLYRDKWHTRDVSWVPTAYSTYNAPIRYLAGYLSDGIIQPGENVSWMPGSVPGQVKIKDVNGYVYNQDGSVQVDKHGIPLKSGKPDGKLNDADKVIYGSSDPGYLMGLNNTLKYKNFDFNIYFYGQFSVLNIGSYKDLWLTGTSGMTGVVNIYRGYNMPATATEVWTSDNQTAVRPGYFQDKSTWGIGDYYLQKSWFVRCRNITLGYTFPRNKFLSNVRVYADINNLFTITPYKGLDLETDNSAWAYPNVRSFSLGVDITF</sequence>
<keyword evidence="3 10" id="KW-1134">Transmembrane beta strand</keyword>
<evidence type="ECO:0000256" key="10">
    <source>
        <dbReference type="PROSITE-ProRule" id="PRU01360"/>
    </source>
</evidence>
<dbReference type="InterPro" id="IPR037066">
    <property type="entry name" value="Plug_dom_sf"/>
</dbReference>
<evidence type="ECO:0000256" key="1">
    <source>
        <dbReference type="ARBA" id="ARBA00004571"/>
    </source>
</evidence>
<dbReference type="SUPFAM" id="SSF49464">
    <property type="entry name" value="Carboxypeptidase regulatory domain-like"/>
    <property type="match status" value="1"/>
</dbReference>
<keyword evidence="12" id="KW-0732">Signal</keyword>
<dbReference type="Gene3D" id="2.60.40.1120">
    <property type="entry name" value="Carboxypeptidase-like, regulatory domain"/>
    <property type="match status" value="1"/>
</dbReference>
<keyword evidence="6" id="KW-0408">Iron</keyword>
<dbReference type="PROSITE" id="PS52016">
    <property type="entry name" value="TONB_DEPENDENT_REC_3"/>
    <property type="match status" value="1"/>
</dbReference>
<dbReference type="AlphaFoldDB" id="A0AB33J2U4"/>
<dbReference type="Pfam" id="PF07715">
    <property type="entry name" value="Plug"/>
    <property type="match status" value="1"/>
</dbReference>
<gene>
    <name evidence="14" type="ORF">GTC17259_15510</name>
</gene>
<dbReference type="InterPro" id="IPR011662">
    <property type="entry name" value="Secretin/TonB_short_N"/>
</dbReference>
<evidence type="ECO:0000313" key="14">
    <source>
        <dbReference type="EMBL" id="BFO76501.1"/>
    </source>
</evidence>
<keyword evidence="9 10" id="KW-0998">Cell outer membrane</keyword>
<evidence type="ECO:0000256" key="9">
    <source>
        <dbReference type="ARBA" id="ARBA00023237"/>
    </source>
</evidence>
<dbReference type="NCBIfam" id="TIGR04057">
    <property type="entry name" value="SusC_RagA_signa"/>
    <property type="match status" value="1"/>
</dbReference>
<keyword evidence="2 10" id="KW-0813">Transport</keyword>
<dbReference type="Pfam" id="PF13715">
    <property type="entry name" value="CarbopepD_reg_2"/>
    <property type="match status" value="1"/>
</dbReference>
<keyword evidence="7 11" id="KW-0798">TonB box</keyword>
<keyword evidence="5 10" id="KW-0812">Transmembrane</keyword>
<dbReference type="Gene3D" id="2.40.170.20">
    <property type="entry name" value="TonB-dependent receptor, beta-barrel domain"/>
    <property type="match status" value="1"/>
</dbReference>
<dbReference type="InterPro" id="IPR039426">
    <property type="entry name" value="TonB-dep_rcpt-like"/>
</dbReference>
<feature type="domain" description="Secretin/TonB short N-terminal" evidence="13">
    <location>
        <begin position="52"/>
        <end position="104"/>
    </location>
</feature>
<accession>A0AB33J2U4</accession>
<evidence type="ECO:0000256" key="8">
    <source>
        <dbReference type="ARBA" id="ARBA00023136"/>
    </source>
</evidence>
<protein>
    <submittedName>
        <fullName evidence="14">TonB-dependent receptor</fullName>
    </submittedName>
</protein>
<evidence type="ECO:0000256" key="6">
    <source>
        <dbReference type="ARBA" id="ARBA00023004"/>
    </source>
</evidence>
<dbReference type="InterPro" id="IPR008969">
    <property type="entry name" value="CarboxyPept-like_regulatory"/>
</dbReference>
<evidence type="ECO:0000256" key="2">
    <source>
        <dbReference type="ARBA" id="ARBA00022448"/>
    </source>
</evidence>
<comment type="similarity">
    <text evidence="10 11">Belongs to the TonB-dependent receptor family.</text>
</comment>
<dbReference type="SUPFAM" id="SSF56935">
    <property type="entry name" value="Porins"/>
    <property type="match status" value="1"/>
</dbReference>
<organism evidence="14">
    <name type="scientific">Prevotella sp. GTC17259</name>
    <dbReference type="NCBI Taxonomy" id="3236795"/>
    <lineage>
        <taxon>Bacteria</taxon>
        <taxon>Pseudomonadati</taxon>
        <taxon>Bacteroidota</taxon>
        <taxon>Bacteroidia</taxon>
        <taxon>Bacteroidales</taxon>
        <taxon>Prevotellaceae</taxon>
        <taxon>Prevotella</taxon>
    </lineage>
</organism>
<keyword evidence="8 10" id="KW-0472">Membrane</keyword>
<keyword evidence="4" id="KW-0406">Ion transport</keyword>
<keyword evidence="14" id="KW-0675">Receptor</keyword>
<evidence type="ECO:0000256" key="11">
    <source>
        <dbReference type="RuleBase" id="RU003357"/>
    </source>
</evidence>
<feature type="chain" id="PRO_5044268648" evidence="12">
    <location>
        <begin position="26"/>
        <end position="1137"/>
    </location>
</feature>
<evidence type="ECO:0000256" key="12">
    <source>
        <dbReference type="SAM" id="SignalP"/>
    </source>
</evidence>
<dbReference type="InterPro" id="IPR023996">
    <property type="entry name" value="TonB-dep_OMP_SusC/RagA"/>
</dbReference>
<dbReference type="FunFam" id="2.60.40.1120:FF:000003">
    <property type="entry name" value="Outer membrane protein Omp121"/>
    <property type="match status" value="1"/>
</dbReference>
<proteinExistence type="inferred from homology"/>
<evidence type="ECO:0000259" key="13">
    <source>
        <dbReference type="SMART" id="SM00965"/>
    </source>
</evidence>
<dbReference type="GO" id="GO:0009279">
    <property type="term" value="C:cell outer membrane"/>
    <property type="evidence" value="ECO:0007669"/>
    <property type="project" value="UniProtKB-SubCell"/>
</dbReference>
<dbReference type="SMART" id="SM00965">
    <property type="entry name" value="STN"/>
    <property type="match status" value="1"/>
</dbReference>
<dbReference type="Gene3D" id="2.170.130.10">
    <property type="entry name" value="TonB-dependent receptor, plug domain"/>
    <property type="match status" value="1"/>
</dbReference>
<name>A0AB33J2U4_9BACT</name>
<dbReference type="InterPro" id="IPR000531">
    <property type="entry name" value="Beta-barrel_TonB"/>
</dbReference>
<evidence type="ECO:0000256" key="4">
    <source>
        <dbReference type="ARBA" id="ARBA00022496"/>
    </source>
</evidence>
<dbReference type="InterPro" id="IPR012910">
    <property type="entry name" value="Plug_dom"/>
</dbReference>
<dbReference type="Pfam" id="PF00593">
    <property type="entry name" value="TonB_dep_Rec_b-barrel"/>
    <property type="match status" value="1"/>
</dbReference>
<feature type="signal peptide" evidence="12">
    <location>
        <begin position="1"/>
        <end position="25"/>
    </location>
</feature>
<comment type="subcellular location">
    <subcellularLocation>
        <location evidence="1 10">Cell outer membrane</location>
        <topology evidence="1 10">Multi-pass membrane protein</topology>
    </subcellularLocation>
</comment>
<dbReference type="EMBL" id="AP035787">
    <property type="protein sequence ID" value="BFO76501.1"/>
    <property type="molecule type" value="Genomic_DNA"/>
</dbReference>
<evidence type="ECO:0000256" key="5">
    <source>
        <dbReference type="ARBA" id="ARBA00022692"/>
    </source>
</evidence>
<keyword evidence="4" id="KW-0410">Iron transport</keyword>
<dbReference type="InterPro" id="IPR036942">
    <property type="entry name" value="Beta-barrel_TonB_sf"/>
</dbReference>